<protein>
    <recommendedName>
        <fullName evidence="1">Antitoxin VbhA domain-containing protein</fullName>
    </recommendedName>
</protein>
<dbReference type="InterPro" id="IPR043038">
    <property type="entry name" value="VbhA_sf"/>
</dbReference>
<dbReference type="EMBL" id="ACOP02000091">
    <property type="protein sequence ID" value="EEU95041.1"/>
    <property type="molecule type" value="Genomic_DNA"/>
</dbReference>
<dbReference type="InterPro" id="IPR041535">
    <property type="entry name" value="VbhA"/>
</dbReference>
<proteinExistence type="predicted"/>
<dbReference type="Proteomes" id="UP000004619">
    <property type="component" value="Unassembled WGS sequence"/>
</dbReference>
<reference evidence="2" key="1">
    <citation type="submission" date="2009-08" db="EMBL/GenBank/DDBJ databases">
        <authorList>
            <person name="Weinstock G."/>
            <person name="Sodergren E."/>
            <person name="Clifton S."/>
            <person name="Fulton L."/>
            <person name="Fulton B."/>
            <person name="Courtney L."/>
            <person name="Fronick C."/>
            <person name="Harrison M."/>
            <person name="Strong C."/>
            <person name="Farmer C."/>
            <person name="Delahaunty K."/>
            <person name="Markovic C."/>
            <person name="Hall O."/>
            <person name="Minx P."/>
            <person name="Tomlinson C."/>
            <person name="Mitreva M."/>
            <person name="Nelson J."/>
            <person name="Hou S."/>
            <person name="Wollam A."/>
            <person name="Pepin K.H."/>
            <person name="Johnson M."/>
            <person name="Bhonagiri V."/>
            <person name="Nash W.E."/>
            <person name="Warren W."/>
            <person name="Chinwalla A."/>
            <person name="Mardis E.R."/>
            <person name="Wilson R.K."/>
        </authorList>
    </citation>
    <scope>NUCLEOTIDE SEQUENCE [LARGE SCALE GENOMIC DNA]</scope>
    <source>
        <strain evidence="2">A2-165</strain>
    </source>
</reference>
<dbReference type="STRING" id="411483.FAEPRAA2165_03373"/>
<dbReference type="AlphaFoldDB" id="C7HAQ7"/>
<evidence type="ECO:0000259" key="1">
    <source>
        <dbReference type="Pfam" id="PF18495"/>
    </source>
</evidence>
<organism evidence="2 3">
    <name type="scientific">Faecalibacterium duncaniae (strain DSM 17677 / JCM 31915 / A2-165)</name>
    <name type="common">Faecalibacterium prausnitzii</name>
    <dbReference type="NCBI Taxonomy" id="411483"/>
    <lineage>
        <taxon>Bacteria</taxon>
        <taxon>Bacillati</taxon>
        <taxon>Bacillota</taxon>
        <taxon>Clostridia</taxon>
        <taxon>Eubacteriales</taxon>
        <taxon>Oscillospiraceae</taxon>
        <taxon>Faecalibacterium</taxon>
    </lineage>
</organism>
<comment type="caution">
    <text evidence="2">The sequence shown here is derived from an EMBL/GenBank/DDBJ whole genome shotgun (WGS) entry which is preliminary data.</text>
</comment>
<dbReference type="PATRIC" id="fig|411483.3.peg.2655"/>
<name>C7HAQ7_FAED2</name>
<accession>C7HAQ7</accession>
<evidence type="ECO:0000313" key="3">
    <source>
        <dbReference type="Proteomes" id="UP000004619"/>
    </source>
</evidence>
<dbReference type="Pfam" id="PF18495">
    <property type="entry name" value="VbhA"/>
    <property type="match status" value="1"/>
</dbReference>
<sequence>MEGLEISEQEKRDCLRYLDGKIDTATLVREALKRQKKQELSRR</sequence>
<evidence type="ECO:0000313" key="2">
    <source>
        <dbReference type="EMBL" id="EEU95041.1"/>
    </source>
</evidence>
<feature type="domain" description="Antitoxin VbhA" evidence="1">
    <location>
        <begin position="1"/>
        <end position="34"/>
    </location>
</feature>
<dbReference type="HOGENOM" id="CLU_3233872_0_0_9"/>
<keyword evidence="3" id="KW-1185">Reference proteome</keyword>
<gene>
    <name evidence="2" type="ORF">FAEPRAA2165_03373</name>
</gene>
<dbReference type="Gene3D" id="1.10.8.1050">
    <property type="entry name" value="Antitoxin VbhA-like"/>
    <property type="match status" value="1"/>
</dbReference>